<dbReference type="InterPro" id="IPR045266">
    <property type="entry name" value="DOH_DOMON"/>
</dbReference>
<reference evidence="2 3" key="1">
    <citation type="submission" date="2016-11" db="EMBL/GenBank/DDBJ databases">
        <title>The macronuclear genome of Stentor coeruleus: a giant cell with tiny introns.</title>
        <authorList>
            <person name="Slabodnick M."/>
            <person name="Ruby J.G."/>
            <person name="Reiff S.B."/>
            <person name="Swart E.C."/>
            <person name="Gosai S."/>
            <person name="Prabakaran S."/>
            <person name="Witkowska E."/>
            <person name="Larue G.E."/>
            <person name="Fisher S."/>
            <person name="Freeman R.M."/>
            <person name="Gunawardena J."/>
            <person name="Chu W."/>
            <person name="Stover N.A."/>
            <person name="Gregory B.D."/>
            <person name="Nowacki M."/>
            <person name="Derisi J."/>
            <person name="Roy S.W."/>
            <person name="Marshall W.F."/>
            <person name="Sood P."/>
        </authorList>
    </citation>
    <scope>NUCLEOTIDE SEQUENCE [LARGE SCALE GENOMIC DNA]</scope>
    <source>
        <strain evidence="2">WM001</strain>
    </source>
</reference>
<dbReference type="SMART" id="SM00664">
    <property type="entry name" value="DoH"/>
    <property type="match status" value="1"/>
</dbReference>
<accession>A0A1R2CB34</accession>
<feature type="domain" description="DOMON" evidence="1">
    <location>
        <begin position="22"/>
        <end position="150"/>
    </location>
</feature>
<sequence length="180" mass="20705">MILVLLLFQTAISLDPCFTTTFRSGMKFEFNNRNDNVHFTLHVPKLIFEPYEWAGIGIKRIEDGVGMENADIISFIFKEYIIEDRWATENGFPPADEDQGGTLDADIGPTKGIISLETKVLSWDRPLDTKDNFDTKLEYGRRYYLMWAYGMLEGGDIGYHEDRDYEEFEMVECANSVVTA</sequence>
<dbReference type="EMBL" id="MPUH01000213">
    <property type="protein sequence ID" value="OMJ86202.1"/>
    <property type="molecule type" value="Genomic_DNA"/>
</dbReference>
<dbReference type="CDD" id="cd09631">
    <property type="entry name" value="DOMON_DOH"/>
    <property type="match status" value="1"/>
</dbReference>
<dbReference type="Proteomes" id="UP000187209">
    <property type="component" value="Unassembled WGS sequence"/>
</dbReference>
<organism evidence="2 3">
    <name type="scientific">Stentor coeruleus</name>
    <dbReference type="NCBI Taxonomy" id="5963"/>
    <lineage>
        <taxon>Eukaryota</taxon>
        <taxon>Sar</taxon>
        <taxon>Alveolata</taxon>
        <taxon>Ciliophora</taxon>
        <taxon>Postciliodesmatophora</taxon>
        <taxon>Heterotrichea</taxon>
        <taxon>Heterotrichida</taxon>
        <taxon>Stentoridae</taxon>
        <taxon>Stentor</taxon>
    </lineage>
</organism>
<evidence type="ECO:0000313" key="2">
    <source>
        <dbReference type="EMBL" id="OMJ86202.1"/>
    </source>
</evidence>
<dbReference type="PROSITE" id="PS50836">
    <property type="entry name" value="DOMON"/>
    <property type="match status" value="1"/>
</dbReference>
<keyword evidence="3" id="KW-1185">Reference proteome</keyword>
<comment type="caution">
    <text evidence="2">The sequence shown here is derived from an EMBL/GenBank/DDBJ whole genome shotgun (WGS) entry which is preliminary data.</text>
</comment>
<evidence type="ECO:0000259" key="1">
    <source>
        <dbReference type="PROSITE" id="PS50836"/>
    </source>
</evidence>
<dbReference type="InterPro" id="IPR005018">
    <property type="entry name" value="DOMON_domain"/>
</dbReference>
<protein>
    <recommendedName>
        <fullName evidence="1">DOMON domain-containing protein</fullName>
    </recommendedName>
</protein>
<proteinExistence type="predicted"/>
<dbReference type="AlphaFoldDB" id="A0A1R2CB34"/>
<evidence type="ECO:0000313" key="3">
    <source>
        <dbReference type="Proteomes" id="UP000187209"/>
    </source>
</evidence>
<dbReference type="Pfam" id="PF03351">
    <property type="entry name" value="DOMON"/>
    <property type="match status" value="1"/>
</dbReference>
<name>A0A1R2CB34_9CILI</name>
<gene>
    <name evidence="2" type="ORF">SteCoe_12342</name>
</gene>